<dbReference type="InterPro" id="IPR003660">
    <property type="entry name" value="HAMP_dom"/>
</dbReference>
<evidence type="ECO:0000313" key="18">
    <source>
        <dbReference type="EMBL" id="HIY66326.1"/>
    </source>
</evidence>
<dbReference type="PANTHER" id="PTHR43547:SF2">
    <property type="entry name" value="HYBRID SIGNAL TRANSDUCTION HISTIDINE KINASE C"/>
    <property type="match status" value="1"/>
</dbReference>
<dbReference type="SUPFAM" id="SSF47384">
    <property type="entry name" value="Homodimeric domain of signal transducing histidine kinase"/>
    <property type="match status" value="1"/>
</dbReference>
<dbReference type="CDD" id="cd00075">
    <property type="entry name" value="HATPase"/>
    <property type="match status" value="1"/>
</dbReference>
<comment type="subcellular location">
    <subcellularLocation>
        <location evidence="2">Cell membrane</location>
        <topology evidence="2">Multi-pass membrane protein</topology>
    </subcellularLocation>
</comment>
<dbReference type="AlphaFoldDB" id="A0A9D1YYL5"/>
<dbReference type="SMART" id="SM00387">
    <property type="entry name" value="HATPase_c"/>
    <property type="match status" value="1"/>
</dbReference>
<keyword evidence="13 15" id="KW-0472">Membrane</keyword>
<dbReference type="InterPro" id="IPR004358">
    <property type="entry name" value="Sig_transdc_His_kin-like_C"/>
</dbReference>
<keyword evidence="9 18" id="KW-0418">Kinase</keyword>
<evidence type="ECO:0000256" key="6">
    <source>
        <dbReference type="ARBA" id="ARBA00022679"/>
    </source>
</evidence>
<sequence>MQRFLNAWRRSLLIRTVSLSVSLSLFAVLAIGGYMTLWISANLFEQRRDEVVAETVLAAEAASETFAEAIASTTTSSDMDAIRQSALDASRGVISNVSDTYVALFRSDNQGDEVLAMGDIQSQGFDSDLLTPDLRTQVATGQSSAYYQSIEVQGPDGSVSPGLIVGTTVEVPRSGTYELYVIATLEDAQATLEFTQLTLALGGLAVVVLIGLVTWMVVRLVVGPVRVAADASARLAEGELDERVPVRGDDALATLGRNFNTMADSLQRQIEDLEKLSTVQQRFVSDVSHELRTPLTTIRLAGGVIYAQSDGFNPETKRSAELLYTQIERFDTLLADLIELSRFDAGAVTLELEPTNLVQLAQNEMDAVQPLADDRGSELVLVAPGGHLDTNVDPRRIRRILQNLLGNAIDHGEGKPIEVIVDSNKNAAGIAVRDHGVGMDPEDAEHVFDRFYRADPSRFRTTGGTGLGLAISRDDAALHGGTLDVWSHKGVGSMFRLTLP</sequence>
<keyword evidence="4" id="KW-1003">Cell membrane</keyword>
<dbReference type="Pfam" id="PF00512">
    <property type="entry name" value="HisKA"/>
    <property type="match status" value="1"/>
</dbReference>
<feature type="domain" description="HAMP" evidence="17">
    <location>
        <begin position="219"/>
        <end position="271"/>
    </location>
</feature>
<protein>
    <recommendedName>
        <fullName evidence="14">Sensor histidine kinase MtrB</fullName>
        <ecNumber evidence="3">2.7.13.3</ecNumber>
    </recommendedName>
</protein>
<dbReference type="SUPFAM" id="SSF55874">
    <property type="entry name" value="ATPase domain of HSP90 chaperone/DNA topoisomerase II/histidine kinase"/>
    <property type="match status" value="1"/>
</dbReference>
<feature type="transmembrane region" description="Helical" evidence="15">
    <location>
        <begin position="12"/>
        <end position="39"/>
    </location>
</feature>
<dbReference type="CDD" id="cd00082">
    <property type="entry name" value="HisKA"/>
    <property type="match status" value="1"/>
</dbReference>
<feature type="non-terminal residue" evidence="18">
    <location>
        <position position="500"/>
    </location>
</feature>
<evidence type="ECO:0000256" key="5">
    <source>
        <dbReference type="ARBA" id="ARBA00022553"/>
    </source>
</evidence>
<dbReference type="PRINTS" id="PR00344">
    <property type="entry name" value="BCTRLSENSOR"/>
</dbReference>
<dbReference type="InterPro" id="IPR036097">
    <property type="entry name" value="HisK_dim/P_sf"/>
</dbReference>
<dbReference type="EMBL" id="DXDC01000261">
    <property type="protein sequence ID" value="HIY66326.1"/>
    <property type="molecule type" value="Genomic_DNA"/>
</dbReference>
<dbReference type="SMART" id="SM00388">
    <property type="entry name" value="HisKA"/>
    <property type="match status" value="1"/>
</dbReference>
<dbReference type="Gene3D" id="6.10.340.10">
    <property type="match status" value="1"/>
</dbReference>
<dbReference type="InterPro" id="IPR005467">
    <property type="entry name" value="His_kinase_dom"/>
</dbReference>
<dbReference type="Gene3D" id="1.10.287.130">
    <property type="match status" value="1"/>
</dbReference>
<dbReference type="FunFam" id="3.30.565.10:FF:000013">
    <property type="entry name" value="Two-component sensor histidine kinase"/>
    <property type="match status" value="1"/>
</dbReference>
<evidence type="ECO:0000313" key="19">
    <source>
        <dbReference type="Proteomes" id="UP000824005"/>
    </source>
</evidence>
<dbReference type="InterPro" id="IPR003594">
    <property type="entry name" value="HATPase_dom"/>
</dbReference>
<dbReference type="FunFam" id="1.10.287.130:FF:000010">
    <property type="entry name" value="Two-component sensor histidine kinase"/>
    <property type="match status" value="1"/>
</dbReference>
<evidence type="ECO:0000256" key="12">
    <source>
        <dbReference type="ARBA" id="ARBA00023012"/>
    </source>
</evidence>
<dbReference type="Pfam" id="PF00672">
    <property type="entry name" value="HAMP"/>
    <property type="match status" value="1"/>
</dbReference>
<dbReference type="GO" id="GO:0005524">
    <property type="term" value="F:ATP binding"/>
    <property type="evidence" value="ECO:0007669"/>
    <property type="project" value="UniProtKB-KW"/>
</dbReference>
<dbReference type="SUPFAM" id="SSF158472">
    <property type="entry name" value="HAMP domain-like"/>
    <property type="match status" value="1"/>
</dbReference>
<evidence type="ECO:0000256" key="4">
    <source>
        <dbReference type="ARBA" id="ARBA00022475"/>
    </source>
</evidence>
<reference evidence="18" key="1">
    <citation type="journal article" date="2021" name="PeerJ">
        <title>Extensive microbial diversity within the chicken gut microbiome revealed by metagenomics and culture.</title>
        <authorList>
            <person name="Gilroy R."/>
            <person name="Ravi A."/>
            <person name="Getino M."/>
            <person name="Pursley I."/>
            <person name="Horton D.L."/>
            <person name="Alikhan N.F."/>
            <person name="Baker D."/>
            <person name="Gharbi K."/>
            <person name="Hall N."/>
            <person name="Watson M."/>
            <person name="Adriaenssens E.M."/>
            <person name="Foster-Nyarko E."/>
            <person name="Jarju S."/>
            <person name="Secka A."/>
            <person name="Antonio M."/>
            <person name="Oren A."/>
            <person name="Chaudhuri R.R."/>
            <person name="La Ragione R."/>
            <person name="Hildebrand F."/>
            <person name="Pallen M.J."/>
        </authorList>
    </citation>
    <scope>NUCLEOTIDE SEQUENCE</scope>
    <source>
        <strain evidence="18">ChiGjej1B1-98</strain>
    </source>
</reference>
<dbReference type="NCBIfam" id="NF040691">
    <property type="entry name" value="MtrAB_MtrB"/>
    <property type="match status" value="1"/>
</dbReference>
<evidence type="ECO:0000259" key="17">
    <source>
        <dbReference type="PROSITE" id="PS50885"/>
    </source>
</evidence>
<dbReference type="Pfam" id="PF02518">
    <property type="entry name" value="HATPase_c"/>
    <property type="match status" value="1"/>
</dbReference>
<dbReference type="CDD" id="cd06225">
    <property type="entry name" value="HAMP"/>
    <property type="match status" value="1"/>
</dbReference>
<comment type="caution">
    <text evidence="18">The sequence shown here is derived from an EMBL/GenBank/DDBJ whole genome shotgun (WGS) entry which is preliminary data.</text>
</comment>
<keyword evidence="5" id="KW-0597">Phosphoprotein</keyword>
<evidence type="ECO:0000256" key="10">
    <source>
        <dbReference type="ARBA" id="ARBA00022840"/>
    </source>
</evidence>
<organism evidence="18 19">
    <name type="scientific">Candidatus Agrococcus pullicola</name>
    <dbReference type="NCBI Taxonomy" id="2838429"/>
    <lineage>
        <taxon>Bacteria</taxon>
        <taxon>Bacillati</taxon>
        <taxon>Actinomycetota</taxon>
        <taxon>Actinomycetes</taxon>
        <taxon>Micrococcales</taxon>
        <taxon>Microbacteriaceae</taxon>
        <taxon>Agrococcus</taxon>
    </lineage>
</organism>
<proteinExistence type="predicted"/>
<dbReference type="PROSITE" id="PS50109">
    <property type="entry name" value="HIS_KIN"/>
    <property type="match status" value="1"/>
</dbReference>
<evidence type="ECO:0000256" key="1">
    <source>
        <dbReference type="ARBA" id="ARBA00000085"/>
    </source>
</evidence>
<keyword evidence="12" id="KW-0902">Two-component regulatory system</keyword>
<evidence type="ECO:0000256" key="11">
    <source>
        <dbReference type="ARBA" id="ARBA00022989"/>
    </source>
</evidence>
<keyword evidence="10" id="KW-0067">ATP-binding</keyword>
<dbReference type="Proteomes" id="UP000824005">
    <property type="component" value="Unassembled WGS sequence"/>
</dbReference>
<keyword evidence="11 15" id="KW-1133">Transmembrane helix</keyword>
<name>A0A9D1YYL5_9MICO</name>
<keyword evidence="6" id="KW-0808">Transferase</keyword>
<evidence type="ECO:0000259" key="16">
    <source>
        <dbReference type="PROSITE" id="PS50109"/>
    </source>
</evidence>
<evidence type="ECO:0000256" key="13">
    <source>
        <dbReference type="ARBA" id="ARBA00023136"/>
    </source>
</evidence>
<dbReference type="PROSITE" id="PS50885">
    <property type="entry name" value="HAMP"/>
    <property type="match status" value="1"/>
</dbReference>
<dbReference type="PANTHER" id="PTHR43547">
    <property type="entry name" value="TWO-COMPONENT HISTIDINE KINASE"/>
    <property type="match status" value="1"/>
</dbReference>
<reference evidence="18" key="2">
    <citation type="submission" date="2021-04" db="EMBL/GenBank/DDBJ databases">
        <authorList>
            <person name="Gilroy R."/>
        </authorList>
    </citation>
    <scope>NUCLEOTIDE SEQUENCE</scope>
    <source>
        <strain evidence="18">ChiGjej1B1-98</strain>
    </source>
</reference>
<comment type="catalytic activity">
    <reaction evidence="1">
        <text>ATP + protein L-histidine = ADP + protein N-phospho-L-histidine.</text>
        <dbReference type="EC" id="2.7.13.3"/>
    </reaction>
</comment>
<dbReference type="InterPro" id="IPR036890">
    <property type="entry name" value="HATPase_C_sf"/>
</dbReference>
<feature type="domain" description="Histidine kinase" evidence="16">
    <location>
        <begin position="286"/>
        <end position="500"/>
    </location>
</feature>
<accession>A0A9D1YYL5</accession>
<evidence type="ECO:0000256" key="9">
    <source>
        <dbReference type="ARBA" id="ARBA00022777"/>
    </source>
</evidence>
<keyword evidence="8" id="KW-0547">Nucleotide-binding</keyword>
<evidence type="ECO:0000256" key="2">
    <source>
        <dbReference type="ARBA" id="ARBA00004651"/>
    </source>
</evidence>
<dbReference type="SMART" id="SM00304">
    <property type="entry name" value="HAMP"/>
    <property type="match status" value="1"/>
</dbReference>
<dbReference type="InterPro" id="IPR047669">
    <property type="entry name" value="MtrAB_MtrB"/>
</dbReference>
<dbReference type="EC" id="2.7.13.3" evidence="3"/>
<feature type="transmembrane region" description="Helical" evidence="15">
    <location>
        <begin position="197"/>
        <end position="218"/>
    </location>
</feature>
<dbReference type="InterPro" id="IPR003661">
    <property type="entry name" value="HisK_dim/P_dom"/>
</dbReference>
<evidence type="ECO:0000256" key="3">
    <source>
        <dbReference type="ARBA" id="ARBA00012438"/>
    </source>
</evidence>
<dbReference type="GO" id="GO:0000155">
    <property type="term" value="F:phosphorelay sensor kinase activity"/>
    <property type="evidence" value="ECO:0007669"/>
    <property type="project" value="InterPro"/>
</dbReference>
<evidence type="ECO:0000256" key="8">
    <source>
        <dbReference type="ARBA" id="ARBA00022741"/>
    </source>
</evidence>
<evidence type="ECO:0000256" key="14">
    <source>
        <dbReference type="ARBA" id="ARBA00035305"/>
    </source>
</evidence>
<evidence type="ECO:0000256" key="7">
    <source>
        <dbReference type="ARBA" id="ARBA00022692"/>
    </source>
</evidence>
<keyword evidence="7 15" id="KW-0812">Transmembrane</keyword>
<dbReference type="GO" id="GO:0005886">
    <property type="term" value="C:plasma membrane"/>
    <property type="evidence" value="ECO:0007669"/>
    <property type="project" value="UniProtKB-SubCell"/>
</dbReference>
<evidence type="ECO:0000256" key="15">
    <source>
        <dbReference type="SAM" id="Phobius"/>
    </source>
</evidence>
<dbReference type="Gene3D" id="3.30.565.10">
    <property type="entry name" value="Histidine kinase-like ATPase, C-terminal domain"/>
    <property type="match status" value="1"/>
</dbReference>
<gene>
    <name evidence="18" type="ORF">H9830_08635</name>
</gene>